<reference evidence="3" key="1">
    <citation type="submission" date="2016-11" db="EMBL/GenBank/DDBJ databases">
        <authorList>
            <person name="Varghese N."/>
            <person name="Submissions S."/>
        </authorList>
    </citation>
    <scope>NUCLEOTIDE SEQUENCE [LARGE SCALE GENOMIC DNA]</scope>
    <source>
        <strain evidence="3">CGMCC 1.10835</strain>
    </source>
</reference>
<feature type="transmembrane region" description="Helical" evidence="1">
    <location>
        <begin position="143"/>
        <end position="163"/>
    </location>
</feature>
<name>A0A1M6SVJ4_9GAMM</name>
<evidence type="ECO:0000256" key="1">
    <source>
        <dbReference type="SAM" id="Phobius"/>
    </source>
</evidence>
<gene>
    <name evidence="2" type="ORF">SAMN05216369_2270</name>
</gene>
<accession>A0A1M6SVJ4</accession>
<dbReference type="InterPro" id="IPR021306">
    <property type="entry name" value="DUF2878"/>
</dbReference>
<evidence type="ECO:0008006" key="4">
    <source>
        <dbReference type="Google" id="ProtNLM"/>
    </source>
</evidence>
<feature type="transmembrane region" description="Helical" evidence="1">
    <location>
        <begin position="113"/>
        <end position="131"/>
    </location>
</feature>
<dbReference type="OrthoDB" id="21939at2"/>
<keyword evidence="1" id="KW-0812">Transmembrane</keyword>
<dbReference type="STRING" id="564117.SAMN05216369_2270"/>
<evidence type="ECO:0000313" key="2">
    <source>
        <dbReference type="EMBL" id="SHK48608.1"/>
    </source>
</evidence>
<dbReference type="EMBL" id="FRAQ01000001">
    <property type="protein sequence ID" value="SHK48608.1"/>
    <property type="molecule type" value="Genomic_DNA"/>
</dbReference>
<feature type="transmembrane region" description="Helical" evidence="1">
    <location>
        <begin position="80"/>
        <end position="101"/>
    </location>
</feature>
<dbReference type="Pfam" id="PF11086">
    <property type="entry name" value="DUF2878"/>
    <property type="match status" value="1"/>
</dbReference>
<evidence type="ECO:0000313" key="3">
    <source>
        <dbReference type="Proteomes" id="UP000184497"/>
    </source>
</evidence>
<organism evidence="2 3">
    <name type="scientific">Marinobacter antarcticus</name>
    <dbReference type="NCBI Taxonomy" id="564117"/>
    <lineage>
        <taxon>Bacteria</taxon>
        <taxon>Pseudomonadati</taxon>
        <taxon>Pseudomonadota</taxon>
        <taxon>Gammaproteobacteria</taxon>
        <taxon>Pseudomonadales</taxon>
        <taxon>Marinobacteraceae</taxon>
        <taxon>Marinobacter</taxon>
    </lineage>
</organism>
<keyword evidence="3" id="KW-1185">Reference proteome</keyword>
<dbReference type="RefSeq" id="WP_072797400.1">
    <property type="nucleotide sequence ID" value="NZ_FRAQ01000001.1"/>
</dbReference>
<feature type="transmembrane region" description="Helical" evidence="1">
    <location>
        <begin position="56"/>
        <end position="74"/>
    </location>
</feature>
<keyword evidence="1" id="KW-0472">Membrane</keyword>
<dbReference type="Proteomes" id="UP000184497">
    <property type="component" value="Unassembled WGS sequence"/>
</dbReference>
<proteinExistence type="predicted"/>
<dbReference type="AlphaFoldDB" id="A0A1M6SVJ4"/>
<keyword evidence="1" id="KW-1133">Transmembrane helix</keyword>
<feature type="transmembrane region" description="Helical" evidence="1">
    <location>
        <begin position="18"/>
        <end position="44"/>
    </location>
</feature>
<sequence>MITSETARNILNFILFQIGWFACVAYPDLLGPLLVLAFLLIHFVFVSQNRFTELQFIGLGTVVGAVLDGLWFRLGVLDDGSGAVLITPPWIVAIWAIFMTTLSHSLNWISRKVWLAFLFAPIAGPFTYWSASKIGVVELPELVPSLIALALGWLVVFPLLLFARKSLYPELT</sequence>
<protein>
    <recommendedName>
        <fullName evidence="4">DUF2878 domain-containing protein</fullName>
    </recommendedName>
</protein>